<keyword evidence="4" id="KW-0812">Transmembrane</keyword>
<dbReference type="RefSeq" id="WP_058266333.1">
    <property type="nucleotide sequence ID" value="NZ_FMAZ01000001.1"/>
</dbReference>
<name>A0A0V8IVA6_9MICC</name>
<comment type="subcellular location">
    <subcellularLocation>
        <location evidence="1">Secreted</location>
    </subcellularLocation>
</comment>
<dbReference type="GO" id="GO:0005576">
    <property type="term" value="C:extracellular region"/>
    <property type="evidence" value="ECO:0007669"/>
    <property type="project" value="UniProtKB-SubCell"/>
</dbReference>
<dbReference type="PANTHER" id="PTHR34216">
    <property type="match status" value="1"/>
</dbReference>
<dbReference type="OrthoDB" id="2795102at2"/>
<dbReference type="PANTHER" id="PTHR34216:SF3">
    <property type="entry name" value="POLY-BETA-1,6-N-ACETYL-D-GLUCOSAMINE N-DEACETYLASE"/>
    <property type="match status" value="1"/>
</dbReference>
<keyword evidence="4" id="KW-1133">Transmembrane helix</keyword>
<dbReference type="EMBL" id="LNQM01000001">
    <property type="protein sequence ID" value="KSU78706.1"/>
    <property type="molecule type" value="Genomic_DNA"/>
</dbReference>
<dbReference type="InterPro" id="IPR011330">
    <property type="entry name" value="Glyco_hydro/deAcase_b/a-brl"/>
</dbReference>
<proteinExistence type="predicted"/>
<dbReference type="Pfam" id="PF01522">
    <property type="entry name" value="Polysacc_deac_1"/>
    <property type="match status" value="1"/>
</dbReference>
<dbReference type="PROSITE" id="PS51677">
    <property type="entry name" value="NODB"/>
    <property type="match status" value="1"/>
</dbReference>
<evidence type="ECO:0000313" key="7">
    <source>
        <dbReference type="Proteomes" id="UP000053199"/>
    </source>
</evidence>
<dbReference type="AlphaFoldDB" id="A0A0V8IVA6"/>
<accession>A0A0V8IVA6</accession>
<evidence type="ECO:0000256" key="2">
    <source>
        <dbReference type="ARBA" id="ARBA00022729"/>
    </source>
</evidence>
<evidence type="ECO:0000259" key="5">
    <source>
        <dbReference type="PROSITE" id="PS51677"/>
    </source>
</evidence>
<dbReference type="GO" id="GO:0016810">
    <property type="term" value="F:hydrolase activity, acting on carbon-nitrogen (but not peptide) bonds"/>
    <property type="evidence" value="ECO:0007669"/>
    <property type="project" value="InterPro"/>
</dbReference>
<protein>
    <recommendedName>
        <fullName evidence="5">NodB homology domain-containing protein</fullName>
    </recommendedName>
</protein>
<keyword evidence="7" id="KW-1185">Reference proteome</keyword>
<organism evidence="6 7">
    <name type="scientific">Pseudarthrobacter enclensis</name>
    <dbReference type="NCBI Taxonomy" id="993070"/>
    <lineage>
        <taxon>Bacteria</taxon>
        <taxon>Bacillati</taxon>
        <taxon>Actinomycetota</taxon>
        <taxon>Actinomycetes</taxon>
        <taxon>Micrococcales</taxon>
        <taxon>Micrococcaceae</taxon>
        <taxon>Pseudarthrobacter</taxon>
    </lineage>
</organism>
<comment type="caution">
    <text evidence="6">The sequence shown here is derived from an EMBL/GenBank/DDBJ whole genome shotgun (WGS) entry which is preliminary data.</text>
</comment>
<sequence length="507" mass="53430">MATFRGVPAPITTAAVVAVVVVLAVVVSAVVRIYGSLLAGTEAQAAYVSPFPAHPVVRDVDPHLPDDANQYEAPPPRGQVPATPGQTVVSLTFDDGNASDSLAARMLADRGLVGTFFISSGSIGKPGFLSYDSLRGVAALGHEIGGHTVNHLDLTGMPVQEAQQEICLDRATLTRWGFNVRNFAYPFAEGSAEVRQAAMACGYNSARGLGEVRTRFGCEECDPAAALPPVHLEETAAPAPVTVEWTVEDLKESVRAAQPTGGWVQLTFHSICTVNCDYFGVTEPVLSEFLTWLQAETRTGSTVVRPVEEVIGGPVQPLVDAPAPAATPPAGANAVLNPALDVTGSVPTELPPNAKATGPLPECWQVEAYGNHQAEFGAFPLANTGDAAMSLKVQGHMDGEAKLMPAMDLGRCAPPVSAGRQYTLEASYMSTARPQFAVYYRVERGVWVYWTSSGFFPPSDSFAKAQWVTPPVPPGATAISFGLGLAENGELVTDDYALMETPGIHTG</sequence>
<feature type="domain" description="NodB homology" evidence="5">
    <location>
        <begin position="87"/>
        <end position="304"/>
    </location>
</feature>
<dbReference type="SUPFAM" id="SSF88713">
    <property type="entry name" value="Glycoside hydrolase/deacetylase"/>
    <property type="match status" value="1"/>
</dbReference>
<feature type="region of interest" description="Disordered" evidence="3">
    <location>
        <begin position="62"/>
        <end position="82"/>
    </location>
</feature>
<feature type="transmembrane region" description="Helical" evidence="4">
    <location>
        <begin position="12"/>
        <end position="34"/>
    </location>
</feature>
<dbReference type="Gene3D" id="3.20.20.370">
    <property type="entry name" value="Glycoside hydrolase/deacetylase"/>
    <property type="match status" value="1"/>
</dbReference>
<reference evidence="6 7" key="1">
    <citation type="journal article" date="2014" name="Arch. Microbiol.">
        <title>Arthrobacter enclensis sp. nov., isolated from sediment sample.</title>
        <authorList>
            <person name="Dastager S.G."/>
            <person name="Liu Q."/>
            <person name="Tang S.K."/>
            <person name="Krishnamurthi S."/>
            <person name="Lee J.C."/>
            <person name="Li W.J."/>
        </authorList>
    </citation>
    <scope>NUCLEOTIDE SEQUENCE [LARGE SCALE GENOMIC DNA]</scope>
    <source>
        <strain evidence="6 7">NIO-1008</strain>
    </source>
</reference>
<dbReference type="CDD" id="cd10967">
    <property type="entry name" value="CE4_GLA_like_6s"/>
    <property type="match status" value="1"/>
</dbReference>
<evidence type="ECO:0000313" key="6">
    <source>
        <dbReference type="EMBL" id="KSU78706.1"/>
    </source>
</evidence>
<dbReference type="STRING" id="993070.AS031_01260"/>
<dbReference type="Proteomes" id="UP000053199">
    <property type="component" value="Unassembled WGS sequence"/>
</dbReference>
<evidence type="ECO:0000256" key="1">
    <source>
        <dbReference type="ARBA" id="ARBA00004613"/>
    </source>
</evidence>
<evidence type="ECO:0000256" key="3">
    <source>
        <dbReference type="SAM" id="MobiDB-lite"/>
    </source>
</evidence>
<dbReference type="InterPro" id="IPR002509">
    <property type="entry name" value="NODB_dom"/>
</dbReference>
<dbReference type="GO" id="GO:0005975">
    <property type="term" value="P:carbohydrate metabolic process"/>
    <property type="evidence" value="ECO:0007669"/>
    <property type="project" value="InterPro"/>
</dbReference>
<keyword evidence="2" id="KW-0732">Signal</keyword>
<gene>
    <name evidence="6" type="ORF">AS031_01260</name>
</gene>
<evidence type="ECO:0000256" key="4">
    <source>
        <dbReference type="SAM" id="Phobius"/>
    </source>
</evidence>
<keyword evidence="4" id="KW-0472">Membrane</keyword>
<dbReference type="InterPro" id="IPR051398">
    <property type="entry name" value="Polysacch_Deacetylase"/>
</dbReference>